<dbReference type="Gene3D" id="3.40.640.10">
    <property type="entry name" value="Type I PLP-dependent aspartate aminotransferase-like (Major domain)"/>
    <property type="match status" value="1"/>
</dbReference>
<dbReference type="PANTHER" id="PTHR43643">
    <property type="entry name" value="HISTIDINOL-PHOSPHATE AMINOTRANSFERASE 2"/>
    <property type="match status" value="1"/>
</dbReference>
<comment type="pathway">
    <text evidence="2 9">Amino-acid biosynthesis; L-histidine biosynthesis; L-histidine from 5-phospho-alpha-D-ribose 1-diphosphate: step 7/9.</text>
</comment>
<feature type="domain" description="Aminotransferase class I/classII large" evidence="10">
    <location>
        <begin position="39"/>
        <end position="363"/>
    </location>
</feature>
<evidence type="ECO:0000256" key="8">
    <source>
        <dbReference type="ARBA" id="ARBA00047481"/>
    </source>
</evidence>
<evidence type="ECO:0000256" key="9">
    <source>
        <dbReference type="HAMAP-Rule" id="MF_01023"/>
    </source>
</evidence>
<proteinExistence type="inferred from homology"/>
<evidence type="ECO:0000256" key="2">
    <source>
        <dbReference type="ARBA" id="ARBA00005011"/>
    </source>
</evidence>
<dbReference type="GO" id="GO:0004400">
    <property type="term" value="F:histidinol-phosphate transaminase activity"/>
    <property type="evidence" value="ECO:0007669"/>
    <property type="project" value="UniProtKB-UniRule"/>
</dbReference>
<gene>
    <name evidence="9" type="primary">hisC</name>
    <name evidence="11" type="ORF">DND132_3132</name>
</gene>
<evidence type="ECO:0000313" key="12">
    <source>
        <dbReference type="Proteomes" id="UP000007845"/>
    </source>
</evidence>
<evidence type="ECO:0000256" key="7">
    <source>
        <dbReference type="ARBA" id="ARBA00022898"/>
    </source>
</evidence>
<keyword evidence="9" id="KW-0368">Histidine biosynthesis</keyword>
<dbReference type="InterPro" id="IPR004839">
    <property type="entry name" value="Aminotransferase_I/II_large"/>
</dbReference>
<dbReference type="Pfam" id="PF00155">
    <property type="entry name" value="Aminotran_1_2"/>
    <property type="match status" value="1"/>
</dbReference>
<dbReference type="InterPro" id="IPR050106">
    <property type="entry name" value="HistidinolP_aminotransfase"/>
</dbReference>
<keyword evidence="9" id="KW-0028">Amino-acid biosynthesis</keyword>
<accession>F0JK86</accession>
<keyword evidence="12" id="KW-1185">Reference proteome</keyword>
<evidence type="ECO:0000256" key="3">
    <source>
        <dbReference type="ARBA" id="ARBA00007970"/>
    </source>
</evidence>
<evidence type="ECO:0000313" key="11">
    <source>
        <dbReference type="EMBL" id="EGB16335.1"/>
    </source>
</evidence>
<dbReference type="SUPFAM" id="SSF53383">
    <property type="entry name" value="PLP-dependent transferases"/>
    <property type="match status" value="1"/>
</dbReference>
<name>F0JK86_9BACT</name>
<dbReference type="UniPathway" id="UPA00031">
    <property type="reaction ID" value="UER00012"/>
</dbReference>
<dbReference type="eggNOG" id="COG0079">
    <property type="taxonomic scope" value="Bacteria"/>
</dbReference>
<dbReference type="InterPro" id="IPR015422">
    <property type="entry name" value="PyrdxlP-dep_Trfase_small"/>
</dbReference>
<dbReference type="PANTHER" id="PTHR43643:SF3">
    <property type="entry name" value="HISTIDINOL-PHOSPHATE AMINOTRANSFERASE"/>
    <property type="match status" value="1"/>
</dbReference>
<comment type="cofactor">
    <cofactor evidence="1 9">
        <name>pyridoxal 5'-phosphate</name>
        <dbReference type="ChEBI" id="CHEBI:597326"/>
    </cofactor>
</comment>
<dbReference type="InterPro" id="IPR015424">
    <property type="entry name" value="PyrdxlP-dep_Trfase"/>
</dbReference>
<keyword evidence="6 9" id="KW-0808">Transferase</keyword>
<evidence type="ECO:0000256" key="6">
    <source>
        <dbReference type="ARBA" id="ARBA00022679"/>
    </source>
</evidence>
<dbReference type="KEGG" id="ddn:DND132_3132"/>
<evidence type="ECO:0000256" key="4">
    <source>
        <dbReference type="ARBA" id="ARBA00011738"/>
    </source>
</evidence>
<dbReference type="CDD" id="cd00609">
    <property type="entry name" value="AAT_like"/>
    <property type="match status" value="1"/>
</dbReference>
<dbReference type="OrthoDB" id="9813612at2"/>
<dbReference type="Gene3D" id="3.90.1150.10">
    <property type="entry name" value="Aspartate Aminotransferase, domain 1"/>
    <property type="match status" value="1"/>
</dbReference>
<reference evidence="11 12" key="1">
    <citation type="journal article" date="2011" name="J. Bacteriol.">
        <title>Genome sequence of the mercury-methylating strain Desulfovibrio desulfuricans ND132.</title>
        <authorList>
            <person name="Brown S.D."/>
            <person name="Gilmour C.C."/>
            <person name="Kucken A.M."/>
            <person name="Wall J.D."/>
            <person name="Elias D.A."/>
            <person name="Brandt C.C."/>
            <person name="Podar M."/>
            <person name="Chertkov O."/>
            <person name="Held B."/>
            <person name="Bruce D.C."/>
            <person name="Detter J.C."/>
            <person name="Tapia R."/>
            <person name="Han C.S."/>
            <person name="Goodwin L.A."/>
            <person name="Cheng J.F."/>
            <person name="Pitluck S."/>
            <person name="Woyke T."/>
            <person name="Mikhailova N."/>
            <person name="Ivanova N.N."/>
            <person name="Han J."/>
            <person name="Lucas S."/>
            <person name="Lapidus A.L."/>
            <person name="Land M.L."/>
            <person name="Hauser L.J."/>
            <person name="Palumbo A.V."/>
        </authorList>
    </citation>
    <scope>NUCLEOTIDE SEQUENCE [LARGE SCALE GENOMIC DNA]</scope>
    <source>
        <strain evidence="11 12">ND132</strain>
    </source>
</reference>
<dbReference type="SMR" id="F0JK86"/>
<dbReference type="HOGENOM" id="CLU_017584_3_3_7"/>
<comment type="similarity">
    <text evidence="3 9">Belongs to the class-II pyridoxal-phosphate-dependent aminotransferase family. Histidinol-phosphate aminotransferase subfamily.</text>
</comment>
<protein>
    <recommendedName>
        <fullName evidence="9">Histidinol-phosphate aminotransferase</fullName>
        <ecNumber evidence="9">2.6.1.9</ecNumber>
    </recommendedName>
    <alternativeName>
        <fullName evidence="9">Imidazole acetol-phosphate transaminase</fullName>
    </alternativeName>
</protein>
<dbReference type="InterPro" id="IPR005861">
    <property type="entry name" value="HisP_aminotrans"/>
</dbReference>
<dbReference type="HAMAP" id="MF_01023">
    <property type="entry name" value="HisC_aminotrans_2"/>
    <property type="match status" value="1"/>
</dbReference>
<dbReference type="GO" id="GO:0030170">
    <property type="term" value="F:pyridoxal phosphate binding"/>
    <property type="evidence" value="ECO:0007669"/>
    <property type="project" value="InterPro"/>
</dbReference>
<dbReference type="STRING" id="641491.DND132_3132"/>
<organism evidence="11 12">
    <name type="scientific">Pseudodesulfovibrio mercurii</name>
    <dbReference type="NCBI Taxonomy" id="641491"/>
    <lineage>
        <taxon>Bacteria</taxon>
        <taxon>Pseudomonadati</taxon>
        <taxon>Thermodesulfobacteriota</taxon>
        <taxon>Desulfovibrionia</taxon>
        <taxon>Desulfovibrionales</taxon>
        <taxon>Desulfovibrionaceae</taxon>
    </lineage>
</organism>
<dbReference type="Proteomes" id="UP000007845">
    <property type="component" value="Chromosome"/>
</dbReference>
<keyword evidence="7 9" id="KW-0663">Pyridoxal phosphate</keyword>
<dbReference type="AlphaFoldDB" id="F0JK86"/>
<evidence type="ECO:0000256" key="5">
    <source>
        <dbReference type="ARBA" id="ARBA00022576"/>
    </source>
</evidence>
<comment type="subunit">
    <text evidence="4 9">Homodimer.</text>
</comment>
<dbReference type="InterPro" id="IPR015421">
    <property type="entry name" value="PyrdxlP-dep_Trfase_major"/>
</dbReference>
<comment type="catalytic activity">
    <reaction evidence="8 9">
        <text>L-histidinol phosphate + 2-oxoglutarate = 3-(imidazol-4-yl)-2-oxopropyl phosphate + L-glutamate</text>
        <dbReference type="Rhea" id="RHEA:23744"/>
        <dbReference type="ChEBI" id="CHEBI:16810"/>
        <dbReference type="ChEBI" id="CHEBI:29985"/>
        <dbReference type="ChEBI" id="CHEBI:57766"/>
        <dbReference type="ChEBI" id="CHEBI:57980"/>
        <dbReference type="EC" id="2.6.1.9"/>
    </reaction>
</comment>
<dbReference type="EMBL" id="CP003220">
    <property type="protein sequence ID" value="EGB16335.1"/>
    <property type="molecule type" value="Genomic_DNA"/>
</dbReference>
<keyword evidence="5 9" id="KW-0032">Aminotransferase</keyword>
<dbReference type="GO" id="GO:0000105">
    <property type="term" value="P:L-histidine biosynthetic process"/>
    <property type="evidence" value="ECO:0007669"/>
    <property type="project" value="UniProtKB-UniRule"/>
</dbReference>
<dbReference type="RefSeq" id="WP_014323759.1">
    <property type="nucleotide sequence ID" value="NC_016803.1"/>
</dbReference>
<dbReference type="EC" id="2.6.1.9" evidence="9"/>
<evidence type="ECO:0000256" key="1">
    <source>
        <dbReference type="ARBA" id="ARBA00001933"/>
    </source>
</evidence>
<evidence type="ECO:0000259" key="10">
    <source>
        <dbReference type="Pfam" id="PF00155"/>
    </source>
</evidence>
<sequence length="369" mass="42065">MTLKLDHLVPEYIRLFDPYRPSPPDRELMRLNGLTHLHRLNNNENTLGPSPAVRELLAGIEAGIVPIYPHGDSQDLREALSGVLGHDRSRFLVGNGSCELISSVVKAFCEPGDNIITADKTFAVYEWVARFSGFEPRLIPLDRNQRFDPDAMLAAMDGRTKIIFVCNPNNPTGTYWDEETMRRFLNALDGRCIVVADEAYFEYVERPDYPDCIRLLDEYPNLVVFRTFSKMYALAALRVGYLCAGEEVTDIISRAHVAYSVNTPAQQAARAALLDQSPFIEETRAMVRQGRELIHETCAELGFEHIIGEGNYVMIRTPLSDTLLQRKLLRRGFLVRTMTGFRFPNWIRVSLEQRPVLEEFCSVLTDMFR</sequence>
<feature type="modified residue" description="N6-(pyridoxal phosphate)lysine" evidence="9">
    <location>
        <position position="230"/>
    </location>
</feature>